<sequence>MAFPYISCLLIFLILLIWRYRGWLLSLAVAKICRCRSVRLGRCGLFYVEHIRLCLIGGIVIEVDDFRVTISFFNTHYTKPFVITISDIRIEGECNQLSLTPTYKKQCCQKDFGRYLHWLQYTSTVIRTARVVFLGVTPGSLLHSTFQQLQLDGYRNREGMQIELSCKLLQAKLFSRGTTQNTAPLLVLSLGLSVCCNIPLDILKLKRLGARITDPQLILSDGLLEYFHDHPIRKKTKTTSDQFFTSFNIESLLNTSLKLDIENLVLRYTANMDYSEMRTVAARLNVASLSTEDNQQFAIILTGINVDDQTRETLFSCNEFDAKLNRAPDSPGILLADMKIFNPHFVTNQKAIVEWTGYYRNIGQRISTSIEGHFDDDFSASTGKLSITVVSLLFFFFKNKFKYFIVMAGSKIWVSVENKIFKAFSNLHVNLFLDLHVVPTEMKTFCWESLYVEVNSFHCRLLLSNGQEINASLELGTFRVNDVGPDLGILFFLYLIRPLNASRNITEVHFYICSARKLHYLLEEVMNFASAEIGLESVWIRQGNPFIGHLDSPFCHVWGTILIVGALLIQYSRNNEMRRLLVKLVECQIEYEEELIRQMASFLSSLLYSSTSSAACNTSSAFQPYPPLQVVSAAQISVENVAIFILARHSLYLILSIEQLRLDVLPSSTTLSMLALNFKILQGIMTNDEFICWDDSAQIKSEHIVGFSIPLLFHFNLWNIKCGYSDRLMMRLSWLLSSWEWVLLAESTVSLVWSTTVHIIFLETFRSLKQIWDLFERNTSSKAFQLFHFSIETFSLVTIEFQLPRCHVMCWEVPSLHIKCMDHIKIEMPQFTASLDRHPILTIEKFCIEKQAFDAGMDLGRNEFKNLKNRTNKLWIWSADSVMFVFPYDYNFAAGYDEIINAWKWIKLVHEWKRKPFTVESPLPSDLRFSVKNASLQINDDPFEVQLQNNYELMVDEVYECERRRQMLDQKLEQLQKTRPFLSQSKADELHRSLVKKNAEIYIERSKKLPSSRKHLYLWSITNLEIRTYADLILHGKENVIRHLKTFNPESPFPTEGMEFSTLWARAVEMDCDDWVMQFRDYPLPYVLMKDAHFWGHLIGSEQLTGPRSIRTCTVTLPEPWGQYIIERNMCPLKYYYDLSCEIKELNCTYGPCWEPCLSMISLCWSNISLPSRDPSPPLPFWDKIRLLLHGRFSMLCQNLVTSMLASTDPYNSTELVEICWREFGFDWVTDQFCVQTDIDAFVRTASKYDESRVLHLPGFKFSVKMDWACIGDPHDHHSVQPYAPDKLPEYSSTNLEHDSYRAFRSTHLDLVFTLEVKQPDNTVTNSQCPQILLYANIFRWLEFLKNTMTTVNRPVKRGRLFGGDKTKKSQLSRHLKHIQLNVTLPRFLITYWMSYSSSHGLRMISESLHLTSSLELHILQNGEQKDGVSRRRIAKWSVLYLSAQLLNAQIHLFGSNSQNFATSIDDNSFFIGLDRLSYTREARSKNSTDSSSNRQVKLSESDEAVHRLTIHDLRASWTPENRDTCLAIADGVHKAHILRRILGTDALKTPHFTEPGVPSPSSATLNAARAVRSTVSRLHSDPDKTNQSRCGSDKRVTEENDMLQRLIDEASTKLVAYDEETTDIPSDMLQGIALCTADDVALINWQIDLINSQAVLRGKEKDGFVLLTAARASVTQRIYSLVWKKSQLLSKKSWCATLSGMQYFAPLVMSQHLNPSSSLSESIPQGFHWLNRDIIEEKTCSDPNISDRLNPYISTGEAVGGVLQRVVSRCSCQMYFCYFSDTLDLDTHDIPYSVSTNPEQYQMVMNIINQLVLFVDPRKKESDRRRQRLRFELQLKDVDEVKSAIFAMQAELRDVIAVIRSLERRLFFLNRQLQESGNDTAILEANKNVTAEIDEMKKNQIVLCDELAMTISCYKEKQVERMRQLVNAAEEEQAAVARRFEVCFEDCIWRLTESDGQIALAEMQIRNFLYTRTARIDNSGEHLLEIGTVQVTNLLPDTLYKHTLQAQNTSRKKTERQPASIRVVCREKAPVGGISVKEHFEINVSPMNAQITYRFFEKMMGYFFPGRNIDKEDQRNLDTNEELQNSQGVSVGQWLRGAMNGSFRRTNDSSHLRDDIDRMKERAQENNGNKEKNIEDVDRFQLVFPLCEYHEKNWTWLDLALAIKQRCRRVLLQQFMKQKLLRNRLTGVEHPSIEIDEDEKKRIVLGMTAVPVKDKKKKKNN</sequence>
<dbReference type="WBParaSite" id="BPAG_0000955201-mRNA-1">
    <property type="protein sequence ID" value="BPAG_0000955201-mRNA-1"/>
    <property type="gene ID" value="BPAG_0000955201"/>
</dbReference>
<feature type="compositionally biased region" description="Polar residues" evidence="1">
    <location>
        <begin position="1488"/>
        <end position="1497"/>
    </location>
</feature>
<dbReference type="PANTHER" id="PTHR15678">
    <property type="entry name" value="ANTIGEN MLAA-22-RELATED"/>
    <property type="match status" value="1"/>
</dbReference>
<protein>
    <submittedName>
        <fullName evidence="3">Fmp27_GFWDK domain-containing protein</fullName>
    </submittedName>
</protein>
<accession>A0A158PR79</accession>
<evidence type="ECO:0000256" key="1">
    <source>
        <dbReference type="SAM" id="MobiDB-lite"/>
    </source>
</evidence>
<feature type="domain" description="FMP27/BLTP2/Hobbit GFWDK motif-containing RBG unit" evidence="2">
    <location>
        <begin position="1081"/>
        <end position="1213"/>
    </location>
</feature>
<reference evidence="3" key="1">
    <citation type="submission" date="2016-04" db="UniProtKB">
        <authorList>
            <consortium name="WormBaseParasite"/>
        </authorList>
    </citation>
    <scope>IDENTIFICATION</scope>
</reference>
<feature type="region of interest" description="Disordered" evidence="1">
    <location>
        <begin position="1483"/>
        <end position="1502"/>
    </location>
</feature>
<organism evidence="3">
    <name type="scientific">Brugia pahangi</name>
    <name type="common">Filarial nematode worm</name>
    <dbReference type="NCBI Taxonomy" id="6280"/>
    <lineage>
        <taxon>Eukaryota</taxon>
        <taxon>Metazoa</taxon>
        <taxon>Ecdysozoa</taxon>
        <taxon>Nematoda</taxon>
        <taxon>Chromadorea</taxon>
        <taxon>Rhabditida</taxon>
        <taxon>Spirurina</taxon>
        <taxon>Spiruromorpha</taxon>
        <taxon>Filarioidea</taxon>
        <taxon>Onchocercidae</taxon>
        <taxon>Brugia</taxon>
    </lineage>
</organism>
<evidence type="ECO:0000259" key="2">
    <source>
        <dbReference type="SMART" id="SM01214"/>
    </source>
</evidence>
<dbReference type="SMART" id="SM01214">
    <property type="entry name" value="Fmp27_GFWDK"/>
    <property type="match status" value="1"/>
</dbReference>
<evidence type="ECO:0000313" key="3">
    <source>
        <dbReference type="WBParaSite" id="BPAG_0000955201-mRNA-1"/>
    </source>
</evidence>
<dbReference type="Pfam" id="PF10344">
    <property type="entry name" value="Hobbit"/>
    <property type="match status" value="2"/>
</dbReference>
<dbReference type="InterPro" id="IPR045167">
    <property type="entry name" value="Hobbit"/>
</dbReference>
<dbReference type="InterPro" id="IPR019441">
    <property type="entry name" value="FMP27/BLTP2/Hobbit_GFWDK_RBG"/>
</dbReference>
<dbReference type="STRING" id="6280.A0A158PR79"/>
<name>A0A158PR79_BRUPA</name>
<dbReference type="PANTHER" id="PTHR15678:SF6">
    <property type="entry name" value="BRIDGE-LIKE LIPID TRANSFER PROTEIN FAMILY MEMBER 2"/>
    <property type="match status" value="1"/>
</dbReference>
<proteinExistence type="predicted"/>